<dbReference type="InterPro" id="IPR006665">
    <property type="entry name" value="OmpA-like"/>
</dbReference>
<dbReference type="CDD" id="cd07185">
    <property type="entry name" value="OmpA_C-like"/>
    <property type="match status" value="1"/>
</dbReference>
<accession>A0A0A2MPT8</accession>
<dbReference type="PANTHER" id="PTHR30329:SF21">
    <property type="entry name" value="LIPOPROTEIN YIAD-RELATED"/>
    <property type="match status" value="1"/>
</dbReference>
<evidence type="ECO:0000256" key="6">
    <source>
        <dbReference type="SAM" id="SignalP"/>
    </source>
</evidence>
<dbReference type="eggNOG" id="COG2885">
    <property type="taxonomic scope" value="Bacteria"/>
</dbReference>
<evidence type="ECO:0000256" key="3">
    <source>
        <dbReference type="ARBA" id="ARBA00023237"/>
    </source>
</evidence>
<evidence type="ECO:0000256" key="2">
    <source>
        <dbReference type="ARBA" id="ARBA00023136"/>
    </source>
</evidence>
<evidence type="ECO:0000313" key="9">
    <source>
        <dbReference type="Proteomes" id="UP000030121"/>
    </source>
</evidence>
<keyword evidence="2 4" id="KW-0472">Membrane</keyword>
<dbReference type="PRINTS" id="PR01023">
    <property type="entry name" value="NAFLGMOTY"/>
</dbReference>
<dbReference type="STRING" id="1121899.GCA_000430025_00242"/>
<dbReference type="Gene3D" id="3.30.1330.60">
    <property type="entry name" value="OmpA-like domain"/>
    <property type="match status" value="1"/>
</dbReference>
<dbReference type="GO" id="GO:0009279">
    <property type="term" value="C:cell outer membrane"/>
    <property type="evidence" value="ECO:0007669"/>
    <property type="project" value="UniProtKB-SubCell"/>
</dbReference>
<dbReference type="OrthoDB" id="9782229at2"/>
<dbReference type="Proteomes" id="UP000030121">
    <property type="component" value="Unassembled WGS sequence"/>
</dbReference>
<reference evidence="8 9" key="1">
    <citation type="submission" date="2013-09" db="EMBL/GenBank/DDBJ databases">
        <authorList>
            <person name="Zeng Z."/>
            <person name="Chen C."/>
        </authorList>
    </citation>
    <scope>NUCLEOTIDE SEQUENCE [LARGE SCALE GENOMIC DNA]</scope>
    <source>
        <strain evidence="8 9">GH29-5</strain>
    </source>
</reference>
<dbReference type="InterPro" id="IPR050330">
    <property type="entry name" value="Bact_OuterMem_StrucFunc"/>
</dbReference>
<evidence type="ECO:0000256" key="5">
    <source>
        <dbReference type="SAM" id="Phobius"/>
    </source>
</evidence>
<dbReference type="PROSITE" id="PS51123">
    <property type="entry name" value="OMPA_2"/>
    <property type="match status" value="1"/>
</dbReference>
<comment type="caution">
    <text evidence="8">The sequence shown here is derived from an EMBL/GenBank/DDBJ whole genome shotgun (WGS) entry which is preliminary data.</text>
</comment>
<dbReference type="RefSeq" id="WP_026981270.1">
    <property type="nucleotide sequence ID" value="NZ_JRLW01000003.1"/>
</dbReference>
<organism evidence="8 9">
    <name type="scientific">Flavobacterium suncheonense GH29-5 = DSM 17707</name>
    <dbReference type="NCBI Taxonomy" id="1121899"/>
    <lineage>
        <taxon>Bacteria</taxon>
        <taxon>Pseudomonadati</taxon>
        <taxon>Bacteroidota</taxon>
        <taxon>Flavobacteriia</taxon>
        <taxon>Flavobacteriales</taxon>
        <taxon>Flavobacteriaceae</taxon>
        <taxon>Flavobacterium</taxon>
    </lineage>
</organism>
<protein>
    <submittedName>
        <fullName evidence="8">Membrane protein</fullName>
    </submittedName>
</protein>
<dbReference type="EMBL" id="JRLW01000003">
    <property type="protein sequence ID" value="KGO90285.1"/>
    <property type="molecule type" value="Genomic_DNA"/>
</dbReference>
<feature type="chain" id="PRO_5002003503" evidence="6">
    <location>
        <begin position="20"/>
        <end position="231"/>
    </location>
</feature>
<sequence>MKKLSIYTLAVAITASSMITGCNSVKNANNTQKGAVIGAVGGAVIGGVLGNNLGKGGKGALGAVLGGVIGGTAGAIIGRSMDKQAREIKEALPGVEVERVGEGIKLVLGENSVNFDFNKSTLTATAKQNLDKLVPVFKQYPDTDIQIYGYTDSKGSDEYNLSLSEQRASAVKSYLASKGLVSSRFKIVGMGEADPIATNDTDEGRGKNRRVEFAITANDKMVEDAKKEAGQ</sequence>
<dbReference type="PRINTS" id="PR01021">
    <property type="entry name" value="OMPADOMAIN"/>
</dbReference>
<dbReference type="InterPro" id="IPR006664">
    <property type="entry name" value="OMP_bac"/>
</dbReference>
<gene>
    <name evidence="8" type="ORF">Q764_04335</name>
</gene>
<dbReference type="InterPro" id="IPR039567">
    <property type="entry name" value="Gly-zipper"/>
</dbReference>
<proteinExistence type="predicted"/>
<keyword evidence="6" id="KW-0732">Signal</keyword>
<keyword evidence="3" id="KW-0998">Cell outer membrane</keyword>
<dbReference type="Pfam" id="PF00691">
    <property type="entry name" value="OmpA"/>
    <property type="match status" value="1"/>
</dbReference>
<dbReference type="InterPro" id="IPR036737">
    <property type="entry name" value="OmpA-like_sf"/>
</dbReference>
<keyword evidence="5" id="KW-0812">Transmembrane</keyword>
<name>A0A0A2MPT8_9FLAO</name>
<feature type="transmembrane region" description="Helical" evidence="5">
    <location>
        <begin position="34"/>
        <end position="53"/>
    </location>
</feature>
<evidence type="ECO:0000256" key="4">
    <source>
        <dbReference type="PROSITE-ProRule" id="PRU00473"/>
    </source>
</evidence>
<dbReference type="Pfam" id="PF13488">
    <property type="entry name" value="Gly-zipper_Omp"/>
    <property type="match status" value="1"/>
</dbReference>
<keyword evidence="9" id="KW-1185">Reference proteome</keyword>
<dbReference type="PANTHER" id="PTHR30329">
    <property type="entry name" value="STATOR ELEMENT OF FLAGELLAR MOTOR COMPLEX"/>
    <property type="match status" value="1"/>
</dbReference>
<keyword evidence="5" id="KW-1133">Transmembrane helix</keyword>
<evidence type="ECO:0000313" key="8">
    <source>
        <dbReference type="EMBL" id="KGO90285.1"/>
    </source>
</evidence>
<dbReference type="PROSITE" id="PS51257">
    <property type="entry name" value="PROKAR_LIPOPROTEIN"/>
    <property type="match status" value="1"/>
</dbReference>
<comment type="subcellular location">
    <subcellularLocation>
        <location evidence="1">Cell outer membrane</location>
    </subcellularLocation>
</comment>
<evidence type="ECO:0000259" key="7">
    <source>
        <dbReference type="PROSITE" id="PS51123"/>
    </source>
</evidence>
<feature type="transmembrane region" description="Helical" evidence="5">
    <location>
        <begin position="60"/>
        <end position="78"/>
    </location>
</feature>
<feature type="domain" description="OmpA-like" evidence="7">
    <location>
        <begin position="102"/>
        <end position="219"/>
    </location>
</feature>
<dbReference type="AlphaFoldDB" id="A0A0A2MPT8"/>
<feature type="signal peptide" evidence="6">
    <location>
        <begin position="1"/>
        <end position="19"/>
    </location>
</feature>
<dbReference type="SUPFAM" id="SSF103088">
    <property type="entry name" value="OmpA-like"/>
    <property type="match status" value="1"/>
</dbReference>
<evidence type="ECO:0000256" key="1">
    <source>
        <dbReference type="ARBA" id="ARBA00004442"/>
    </source>
</evidence>